<dbReference type="EMBL" id="CP042425">
    <property type="protein sequence ID" value="QEL18772.1"/>
    <property type="molecule type" value="Genomic_DNA"/>
</dbReference>
<evidence type="ECO:0000256" key="1">
    <source>
        <dbReference type="SAM" id="MobiDB-lite"/>
    </source>
</evidence>
<evidence type="ECO:0000313" key="3">
    <source>
        <dbReference type="Proteomes" id="UP000324974"/>
    </source>
</evidence>
<reference evidence="3" key="1">
    <citation type="submission" date="2019-08" db="EMBL/GenBank/DDBJ databases">
        <title>Limnoglobus roseus gen. nov., sp. nov., a novel freshwater planctomycete with a giant genome from the family Gemmataceae.</title>
        <authorList>
            <person name="Kulichevskaya I.S."/>
            <person name="Naumoff D.G."/>
            <person name="Miroshnikov K."/>
            <person name="Ivanova A."/>
            <person name="Philippov D.A."/>
            <person name="Hakobyan A."/>
            <person name="Rijpstra I.C."/>
            <person name="Sinninghe Damste J.S."/>
            <person name="Liesack W."/>
            <person name="Dedysh S.N."/>
        </authorList>
    </citation>
    <scope>NUCLEOTIDE SEQUENCE [LARGE SCALE GENOMIC DNA]</scope>
    <source>
        <strain evidence="3">PX52</strain>
    </source>
</reference>
<dbReference type="Proteomes" id="UP000324974">
    <property type="component" value="Chromosome"/>
</dbReference>
<dbReference type="RefSeq" id="WP_149113231.1">
    <property type="nucleotide sequence ID" value="NZ_CP042425.1"/>
</dbReference>
<dbReference type="KEGG" id="lrs:PX52LOC_05810"/>
<protein>
    <submittedName>
        <fullName evidence="2">Uncharacterized protein</fullName>
    </submittedName>
</protein>
<proteinExistence type="predicted"/>
<feature type="compositionally biased region" description="Basic and acidic residues" evidence="1">
    <location>
        <begin position="212"/>
        <end position="227"/>
    </location>
</feature>
<name>A0A5C1AM14_9BACT</name>
<accession>A0A5C1AM14</accession>
<dbReference type="AlphaFoldDB" id="A0A5C1AM14"/>
<feature type="region of interest" description="Disordered" evidence="1">
    <location>
        <begin position="1"/>
        <end position="90"/>
    </location>
</feature>
<feature type="compositionally biased region" description="Polar residues" evidence="1">
    <location>
        <begin position="16"/>
        <end position="27"/>
    </location>
</feature>
<gene>
    <name evidence="2" type="ORF">PX52LOC_05810</name>
</gene>
<evidence type="ECO:0000313" key="2">
    <source>
        <dbReference type="EMBL" id="QEL18772.1"/>
    </source>
</evidence>
<feature type="region of interest" description="Disordered" evidence="1">
    <location>
        <begin position="199"/>
        <end position="227"/>
    </location>
</feature>
<sequence>MARTRKKSDTAVAEAPTTSEQEPTFNPSEFDPALQQQAGEIVHAVAESTRMEPEAQSNGFASQHAPKARASGFVANPSTTRRTSHAESVGRKLPGTLSILAGDLTVRLIDKGDNEAGIGIRIETPNGRKLTDEEKDIVRRHVKGEEGEQTGFKWNADVEMWHKHIVREGEYVDQVPPSRPVAIRLDAERRVEKLAEALREHSADPVGYAEQVKQRREQAAESGRIPD</sequence>
<keyword evidence="3" id="KW-1185">Reference proteome</keyword>
<organism evidence="2 3">
    <name type="scientific">Limnoglobus roseus</name>
    <dbReference type="NCBI Taxonomy" id="2598579"/>
    <lineage>
        <taxon>Bacteria</taxon>
        <taxon>Pseudomonadati</taxon>
        <taxon>Planctomycetota</taxon>
        <taxon>Planctomycetia</taxon>
        <taxon>Gemmatales</taxon>
        <taxon>Gemmataceae</taxon>
        <taxon>Limnoglobus</taxon>
    </lineage>
</organism>
<dbReference type="OrthoDB" id="294265at2"/>